<protein>
    <recommendedName>
        <fullName evidence="3">Small integral membrane protein 15</fullName>
    </recommendedName>
</protein>
<dbReference type="HOGENOM" id="CLU_2609078_0_0_1"/>
<keyword evidence="4" id="KW-0812">Transmembrane</keyword>
<dbReference type="AlphaFoldDB" id="T1J4I4"/>
<evidence type="ECO:0000256" key="5">
    <source>
        <dbReference type="ARBA" id="ARBA00022989"/>
    </source>
</evidence>
<sequence>MEFRTRAPPSLFPLVYQALLAIYLRVGGQPRDVVLSPFFLISAVLSWKLAKHIEQQEKDKNKKEKKESNIAKIRKAKSD</sequence>
<comment type="subcellular location">
    <subcellularLocation>
        <location evidence="1">Membrane</location>
        <topology evidence="1">Single-pass membrane protein</topology>
    </subcellularLocation>
</comment>
<keyword evidence="6" id="KW-0175">Coiled coil</keyword>
<name>T1J4I4_STRMM</name>
<feature type="region of interest" description="Disordered" evidence="8">
    <location>
        <begin position="56"/>
        <end position="79"/>
    </location>
</feature>
<evidence type="ECO:0000256" key="6">
    <source>
        <dbReference type="ARBA" id="ARBA00023054"/>
    </source>
</evidence>
<comment type="similarity">
    <text evidence="2">Belongs to the SMIM15 family.</text>
</comment>
<keyword evidence="5" id="KW-1133">Transmembrane helix</keyword>
<dbReference type="PANTHER" id="PTHR28644">
    <property type="entry name" value="SMALL INTEGRAL MEMBRANE PROTEIN 15"/>
    <property type="match status" value="1"/>
</dbReference>
<evidence type="ECO:0000313" key="10">
    <source>
        <dbReference type="Proteomes" id="UP000014500"/>
    </source>
</evidence>
<evidence type="ECO:0000256" key="2">
    <source>
        <dbReference type="ARBA" id="ARBA00006758"/>
    </source>
</evidence>
<keyword evidence="10" id="KW-1185">Reference proteome</keyword>
<reference evidence="9" key="2">
    <citation type="submission" date="2015-02" db="UniProtKB">
        <authorList>
            <consortium name="EnsemblMetazoa"/>
        </authorList>
    </citation>
    <scope>IDENTIFICATION</scope>
</reference>
<keyword evidence="7" id="KW-0472">Membrane</keyword>
<organism evidence="9 10">
    <name type="scientific">Strigamia maritima</name>
    <name type="common">European centipede</name>
    <name type="synonym">Geophilus maritimus</name>
    <dbReference type="NCBI Taxonomy" id="126957"/>
    <lineage>
        <taxon>Eukaryota</taxon>
        <taxon>Metazoa</taxon>
        <taxon>Ecdysozoa</taxon>
        <taxon>Arthropoda</taxon>
        <taxon>Myriapoda</taxon>
        <taxon>Chilopoda</taxon>
        <taxon>Pleurostigmophora</taxon>
        <taxon>Geophilomorpha</taxon>
        <taxon>Linotaeniidae</taxon>
        <taxon>Strigamia</taxon>
    </lineage>
</organism>
<evidence type="ECO:0000256" key="1">
    <source>
        <dbReference type="ARBA" id="ARBA00004167"/>
    </source>
</evidence>
<evidence type="ECO:0000256" key="4">
    <source>
        <dbReference type="ARBA" id="ARBA00022692"/>
    </source>
</evidence>
<reference evidence="10" key="1">
    <citation type="submission" date="2011-05" db="EMBL/GenBank/DDBJ databases">
        <authorList>
            <person name="Richards S.R."/>
            <person name="Qu J."/>
            <person name="Jiang H."/>
            <person name="Jhangiani S.N."/>
            <person name="Agravi P."/>
            <person name="Goodspeed R."/>
            <person name="Gross S."/>
            <person name="Mandapat C."/>
            <person name="Jackson L."/>
            <person name="Mathew T."/>
            <person name="Pu L."/>
            <person name="Thornton R."/>
            <person name="Saada N."/>
            <person name="Wilczek-Boney K.B."/>
            <person name="Lee S."/>
            <person name="Kovar C."/>
            <person name="Wu Y."/>
            <person name="Scherer S.E."/>
            <person name="Worley K.C."/>
            <person name="Muzny D.M."/>
            <person name="Gibbs R."/>
        </authorList>
    </citation>
    <scope>NUCLEOTIDE SEQUENCE</scope>
    <source>
        <strain evidence="10">Brora</strain>
    </source>
</reference>
<proteinExistence type="inferred from homology"/>
<dbReference type="Proteomes" id="UP000014500">
    <property type="component" value="Unassembled WGS sequence"/>
</dbReference>
<evidence type="ECO:0000313" key="9">
    <source>
        <dbReference type="EnsemblMetazoa" id="SMAR008520-PA"/>
    </source>
</evidence>
<dbReference type="InterPro" id="IPR027877">
    <property type="entry name" value="Smim15"/>
</dbReference>
<evidence type="ECO:0000256" key="8">
    <source>
        <dbReference type="SAM" id="MobiDB-lite"/>
    </source>
</evidence>
<accession>T1J4I4</accession>
<evidence type="ECO:0000256" key="3">
    <source>
        <dbReference type="ARBA" id="ARBA00017904"/>
    </source>
</evidence>
<dbReference type="GO" id="GO:0016020">
    <property type="term" value="C:membrane"/>
    <property type="evidence" value="ECO:0007669"/>
    <property type="project" value="UniProtKB-SubCell"/>
</dbReference>
<dbReference type="EMBL" id="JH431845">
    <property type="status" value="NOT_ANNOTATED_CDS"/>
    <property type="molecule type" value="Genomic_DNA"/>
</dbReference>
<dbReference type="Pfam" id="PF15086">
    <property type="entry name" value="UPF0542"/>
    <property type="match status" value="1"/>
</dbReference>
<feature type="compositionally biased region" description="Basic and acidic residues" evidence="8">
    <location>
        <begin position="56"/>
        <end position="69"/>
    </location>
</feature>
<dbReference type="PANTHER" id="PTHR28644:SF1">
    <property type="entry name" value="SMALL INTEGRAL MEMBRANE PROTEIN 15"/>
    <property type="match status" value="1"/>
</dbReference>
<evidence type="ECO:0000256" key="7">
    <source>
        <dbReference type="ARBA" id="ARBA00023136"/>
    </source>
</evidence>
<dbReference type="EnsemblMetazoa" id="SMAR008520-RA">
    <property type="protein sequence ID" value="SMAR008520-PA"/>
    <property type="gene ID" value="SMAR008520"/>
</dbReference>
<dbReference type="EnsemblMetazoa" id="SMAR001898-RA">
    <property type="protein sequence ID" value="SMAR001898-PA"/>
    <property type="gene ID" value="SMAR001898"/>
</dbReference>
<dbReference type="EMBL" id="JH430884">
    <property type="status" value="NOT_ANNOTATED_CDS"/>
    <property type="molecule type" value="Genomic_DNA"/>
</dbReference>